<evidence type="ECO:0000256" key="2">
    <source>
        <dbReference type="ARBA" id="ARBA00022448"/>
    </source>
</evidence>
<evidence type="ECO:0000256" key="3">
    <source>
        <dbReference type="ARBA" id="ARBA00022475"/>
    </source>
</evidence>
<evidence type="ECO:0000256" key="8">
    <source>
        <dbReference type="SAM" id="Phobius"/>
    </source>
</evidence>
<keyword evidence="6 8" id="KW-1133">Transmembrane helix</keyword>
<feature type="transmembrane region" description="Helical" evidence="8">
    <location>
        <begin position="161"/>
        <end position="179"/>
    </location>
</feature>
<evidence type="ECO:0000259" key="9">
    <source>
        <dbReference type="Pfam" id="PF00324"/>
    </source>
</evidence>
<dbReference type="PROSITE" id="PS00218">
    <property type="entry name" value="AMINO_ACID_PERMEASE_1"/>
    <property type="match status" value="1"/>
</dbReference>
<proteinExistence type="predicted"/>
<comment type="caution">
    <text evidence="10">The sequence shown here is derived from an EMBL/GenBank/DDBJ whole genome shotgun (WGS) entry which is preliminary data.</text>
</comment>
<reference evidence="10" key="2">
    <citation type="submission" date="2021-04" db="EMBL/GenBank/DDBJ databases">
        <authorList>
            <person name="Gilroy R."/>
        </authorList>
    </citation>
    <scope>NUCLEOTIDE SEQUENCE</scope>
    <source>
        <strain evidence="10">ChiHejej3B27-2180</strain>
    </source>
</reference>
<dbReference type="InterPro" id="IPR004841">
    <property type="entry name" value="AA-permease/SLC12A_dom"/>
</dbReference>
<dbReference type="FunFam" id="1.20.1740.10:FF:000001">
    <property type="entry name" value="Amino acid permease"/>
    <property type="match status" value="1"/>
</dbReference>
<feature type="transmembrane region" description="Helical" evidence="8">
    <location>
        <begin position="97"/>
        <end position="122"/>
    </location>
</feature>
<reference evidence="10" key="1">
    <citation type="journal article" date="2021" name="PeerJ">
        <title>Extensive microbial diversity within the chicken gut microbiome revealed by metagenomics and culture.</title>
        <authorList>
            <person name="Gilroy R."/>
            <person name="Ravi A."/>
            <person name="Getino M."/>
            <person name="Pursley I."/>
            <person name="Horton D.L."/>
            <person name="Alikhan N.F."/>
            <person name="Baker D."/>
            <person name="Gharbi K."/>
            <person name="Hall N."/>
            <person name="Watson M."/>
            <person name="Adriaenssens E.M."/>
            <person name="Foster-Nyarko E."/>
            <person name="Jarju S."/>
            <person name="Secka A."/>
            <person name="Antonio M."/>
            <person name="Oren A."/>
            <person name="Chaudhuri R.R."/>
            <person name="La Ragione R."/>
            <person name="Hildebrand F."/>
            <person name="Pallen M.J."/>
        </authorList>
    </citation>
    <scope>NUCLEOTIDE SEQUENCE</scope>
    <source>
        <strain evidence="10">ChiHejej3B27-2180</strain>
    </source>
</reference>
<keyword evidence="4 8" id="KW-0812">Transmembrane</keyword>
<comment type="subcellular location">
    <subcellularLocation>
        <location evidence="1">Cell membrane</location>
        <topology evidence="1">Multi-pass membrane protein</topology>
    </subcellularLocation>
</comment>
<dbReference type="Pfam" id="PF00324">
    <property type="entry name" value="AA_permease"/>
    <property type="match status" value="1"/>
</dbReference>
<evidence type="ECO:0000313" key="11">
    <source>
        <dbReference type="Proteomes" id="UP000886878"/>
    </source>
</evidence>
<feature type="transmembrane region" description="Helical" evidence="8">
    <location>
        <begin position="363"/>
        <end position="383"/>
    </location>
</feature>
<evidence type="ECO:0000256" key="6">
    <source>
        <dbReference type="ARBA" id="ARBA00022989"/>
    </source>
</evidence>
<dbReference type="InterPro" id="IPR004840">
    <property type="entry name" value="Amino_acid_permease_CS"/>
</dbReference>
<keyword evidence="5" id="KW-0029">Amino-acid transport</keyword>
<dbReference type="PIRSF" id="PIRSF006060">
    <property type="entry name" value="AA_transporter"/>
    <property type="match status" value="1"/>
</dbReference>
<feature type="transmembrane region" description="Helical" evidence="8">
    <location>
        <begin position="249"/>
        <end position="266"/>
    </location>
</feature>
<keyword evidence="3" id="KW-1003">Cell membrane</keyword>
<keyword evidence="2" id="KW-0813">Transport</keyword>
<name>A0A9D1QQD9_9LACO</name>
<evidence type="ECO:0000256" key="4">
    <source>
        <dbReference type="ARBA" id="ARBA00022692"/>
    </source>
</evidence>
<dbReference type="Proteomes" id="UP000886878">
    <property type="component" value="Unassembled WGS sequence"/>
</dbReference>
<feature type="transmembrane region" description="Helical" evidence="8">
    <location>
        <begin position="206"/>
        <end position="228"/>
    </location>
</feature>
<evidence type="ECO:0000256" key="7">
    <source>
        <dbReference type="ARBA" id="ARBA00023136"/>
    </source>
</evidence>
<dbReference type="GO" id="GO:0006865">
    <property type="term" value="P:amino acid transport"/>
    <property type="evidence" value="ECO:0007669"/>
    <property type="project" value="UniProtKB-KW"/>
</dbReference>
<sequence>MSETNQQPEKMERGLKNRHVQLIAIGGTIGTGLFLGAGKSIHVAGPSIVLAYLITGLICFLLMRAMGEMLLSNLGYRSFIEPIREYLGERVSFVAGWVYWLCWITIAMAEITAIGLYIQLWLPHCSQWLPGLITLVILVCVNLITVSAFGEVEFWFAMIKIVAIVALIAIGIILMLMQFKSPAGYVASPKNLIAYGGFFPRGFKGFLMSFQMVVFAFAGIEMVGMTAAETENPRQVLPKAINSIPLRILLFYIGSLLVIMCIYPWSKLSPSSSPFVTVFSDIGIRGAASIINFVVITAAASSCNSSLYTTGRMLAELTADSRRPMVRKISQLSDYNVPATAIIFSAAIIALSSLLNYLLPSSVFTLVSSVATTSFLFIWGLLICTHMKYRQLNPQSVGMPGAPYTDWLVLIFLAAVAIILCLSPDTFWPLVISVAVIAVLTLVSLSKKNL</sequence>
<dbReference type="PANTHER" id="PTHR43495:SF2">
    <property type="entry name" value="D-SERINE_D-ALANINE_GLYCINE TRANSPORTER"/>
    <property type="match status" value="1"/>
</dbReference>
<feature type="transmembrane region" description="Helical" evidence="8">
    <location>
        <begin position="426"/>
        <end position="445"/>
    </location>
</feature>
<feature type="transmembrane region" description="Helical" evidence="8">
    <location>
        <begin position="404"/>
        <end position="420"/>
    </location>
</feature>
<dbReference type="GO" id="GO:0005886">
    <property type="term" value="C:plasma membrane"/>
    <property type="evidence" value="ECO:0007669"/>
    <property type="project" value="UniProtKB-SubCell"/>
</dbReference>
<feature type="transmembrane region" description="Helical" evidence="8">
    <location>
        <begin position="20"/>
        <end position="37"/>
    </location>
</feature>
<protein>
    <submittedName>
        <fullName evidence="10">Amino acid permease</fullName>
    </submittedName>
</protein>
<dbReference type="EMBL" id="DXGK01000052">
    <property type="protein sequence ID" value="HIW70285.1"/>
    <property type="molecule type" value="Genomic_DNA"/>
</dbReference>
<keyword evidence="7 8" id="KW-0472">Membrane</keyword>
<evidence type="ECO:0000256" key="5">
    <source>
        <dbReference type="ARBA" id="ARBA00022970"/>
    </source>
</evidence>
<gene>
    <name evidence="10" type="ORF">H9876_02745</name>
</gene>
<feature type="transmembrane region" description="Helical" evidence="8">
    <location>
        <begin position="128"/>
        <end position="149"/>
    </location>
</feature>
<accession>A0A9D1QQD9</accession>
<dbReference type="AlphaFoldDB" id="A0A9D1QQD9"/>
<feature type="transmembrane region" description="Helical" evidence="8">
    <location>
        <begin position="335"/>
        <end position="357"/>
    </location>
</feature>
<evidence type="ECO:0000313" key="10">
    <source>
        <dbReference type="EMBL" id="HIW70285.1"/>
    </source>
</evidence>
<organism evidence="10 11">
    <name type="scientific">Candidatus Limosilactobacillus merdipullorum</name>
    <dbReference type="NCBI Taxonomy" id="2838653"/>
    <lineage>
        <taxon>Bacteria</taxon>
        <taxon>Bacillati</taxon>
        <taxon>Bacillota</taxon>
        <taxon>Bacilli</taxon>
        <taxon>Lactobacillales</taxon>
        <taxon>Lactobacillaceae</taxon>
        <taxon>Limosilactobacillus</taxon>
    </lineage>
</organism>
<evidence type="ECO:0000256" key="1">
    <source>
        <dbReference type="ARBA" id="ARBA00004651"/>
    </source>
</evidence>
<dbReference type="GO" id="GO:0055085">
    <property type="term" value="P:transmembrane transport"/>
    <property type="evidence" value="ECO:0007669"/>
    <property type="project" value="InterPro"/>
</dbReference>
<feature type="transmembrane region" description="Helical" evidence="8">
    <location>
        <begin position="43"/>
        <end position="63"/>
    </location>
</feature>
<dbReference type="Gene3D" id="1.20.1740.10">
    <property type="entry name" value="Amino acid/polyamine transporter I"/>
    <property type="match status" value="1"/>
</dbReference>
<feature type="transmembrane region" description="Helical" evidence="8">
    <location>
        <begin position="286"/>
        <end position="314"/>
    </location>
</feature>
<feature type="domain" description="Amino acid permease/ SLC12A" evidence="9">
    <location>
        <begin position="19"/>
        <end position="427"/>
    </location>
</feature>
<dbReference type="PANTHER" id="PTHR43495">
    <property type="entry name" value="GABA PERMEASE"/>
    <property type="match status" value="1"/>
</dbReference>